<keyword evidence="3 5" id="KW-0106">Calcium</keyword>
<keyword evidence="10" id="KW-1185">Reference proteome</keyword>
<dbReference type="GO" id="GO:0005912">
    <property type="term" value="C:adherens junction"/>
    <property type="evidence" value="ECO:0007669"/>
    <property type="project" value="TreeGrafter"/>
</dbReference>
<dbReference type="PANTHER" id="PTHR24027:SF445">
    <property type="entry name" value="CADHERIN-RELATED FAMILY MEMBER 5-LIKE"/>
    <property type="match status" value="1"/>
</dbReference>
<dbReference type="RefSeq" id="XP_040058328.1">
    <property type="nucleotide sequence ID" value="XM_040202394.1"/>
</dbReference>
<feature type="compositionally biased region" description="Gly residues" evidence="6">
    <location>
        <begin position="588"/>
        <end position="609"/>
    </location>
</feature>
<dbReference type="GeneID" id="120834407"/>
<evidence type="ECO:0000313" key="9">
    <source>
        <dbReference type="Ensembl" id="ENSGACP00000066794.1"/>
    </source>
</evidence>
<dbReference type="GO" id="GO:0016477">
    <property type="term" value="P:cell migration"/>
    <property type="evidence" value="ECO:0007669"/>
    <property type="project" value="TreeGrafter"/>
</dbReference>
<dbReference type="PROSITE" id="PS50268">
    <property type="entry name" value="CADHERIN_2"/>
    <property type="match status" value="4"/>
</dbReference>
<dbReference type="InterPro" id="IPR039808">
    <property type="entry name" value="Cadherin"/>
</dbReference>
<dbReference type="GO" id="GO:0008013">
    <property type="term" value="F:beta-catenin binding"/>
    <property type="evidence" value="ECO:0007669"/>
    <property type="project" value="TreeGrafter"/>
</dbReference>
<feature type="compositionally biased region" description="Basic and acidic residues" evidence="6">
    <location>
        <begin position="481"/>
        <end position="495"/>
    </location>
</feature>
<dbReference type="Gene3D" id="2.60.40.60">
    <property type="entry name" value="Cadherins"/>
    <property type="match status" value="4"/>
</dbReference>
<sequence length="655" mass="70730">MEPTRRRQPADAVLGCVLAVCLCAVCGAERLCTVPPGPVAVPENNTADVELVKIVSGAEVALSVTVNPEDLFYLKGNALMAKKGLDYESLHSAALTVWVQCSKGGSRSVNESVEVLVENENDNPPNFAQSHYVLEVNELTPVNSSVGLIEASDVDSEPLFYRLEPATDKYFRLENINTPKIIVKSILDYDVVQKISLVLHVQDTLDGSASDRPFFTSVATITVQVRDVDNRPPWFQPCLRTSSGIAKLCVSTGYRGKVNLTEKEDGPLVLEPGPLFARDGDKNRSEQISYRILRGNEGNIFQIDEETGNISMAKAADIVGPITLTVLASQVTNRDQFSVTQVTFDVMKKSRNPPRFEKERYEGFIYSNSVPESMILRDRSTNRPFRVRARDEDFATGANPDVKYEVQYSSYVNVTLDGFVVLKRVVKTESFALQLRAVDATTGESGTAALSVQVIPVPGTLPEVGPGPVRPQGLSAVHQRRLPDRGRPEALDKRPARTRRLPPGARPGPPHGEAGSSMLLLRRPHQPRPQGEPLGQAVPQGQVGRGRGVRQEGRPEPSEEEGGPEDGVVQGERGLLRHRGGDHPGHRQPGGGGDGGGAGYGGRGQGPGGAAQRARGGPERTGAGTRERWLGKRQGRPGGGGLTEVRGQTPVGEQN</sequence>
<dbReference type="AlphaFoldDB" id="A0AAQ4RSU7"/>
<feature type="region of interest" description="Disordered" evidence="6">
    <location>
        <begin position="461"/>
        <end position="655"/>
    </location>
</feature>
<evidence type="ECO:0000256" key="6">
    <source>
        <dbReference type="SAM" id="MobiDB-lite"/>
    </source>
</evidence>
<feature type="domain" description="Cadherin" evidence="8">
    <location>
        <begin position="258"/>
        <end position="356"/>
    </location>
</feature>
<dbReference type="GO" id="GO:0034332">
    <property type="term" value="P:adherens junction organization"/>
    <property type="evidence" value="ECO:0007669"/>
    <property type="project" value="TreeGrafter"/>
</dbReference>
<evidence type="ECO:0000256" key="2">
    <source>
        <dbReference type="ARBA" id="ARBA00022737"/>
    </source>
</evidence>
<dbReference type="SMART" id="SM00112">
    <property type="entry name" value="CA"/>
    <property type="match status" value="3"/>
</dbReference>
<dbReference type="GeneTree" id="ENSGT00940000164955"/>
<organism evidence="9 10">
    <name type="scientific">Gasterosteus aculeatus aculeatus</name>
    <name type="common">three-spined stickleback</name>
    <dbReference type="NCBI Taxonomy" id="481459"/>
    <lineage>
        <taxon>Eukaryota</taxon>
        <taxon>Metazoa</taxon>
        <taxon>Chordata</taxon>
        <taxon>Craniata</taxon>
        <taxon>Vertebrata</taxon>
        <taxon>Euteleostomi</taxon>
        <taxon>Actinopterygii</taxon>
        <taxon>Neopterygii</taxon>
        <taxon>Teleostei</taxon>
        <taxon>Neoteleostei</taxon>
        <taxon>Acanthomorphata</taxon>
        <taxon>Eupercaria</taxon>
        <taxon>Perciformes</taxon>
        <taxon>Cottioidei</taxon>
        <taxon>Gasterosteales</taxon>
        <taxon>Gasterosteidae</taxon>
        <taxon>Gasterosteus</taxon>
    </lineage>
</organism>
<evidence type="ECO:0000256" key="3">
    <source>
        <dbReference type="ARBA" id="ARBA00022837"/>
    </source>
</evidence>
<evidence type="ECO:0000256" key="7">
    <source>
        <dbReference type="SAM" id="SignalP"/>
    </source>
</evidence>
<dbReference type="GO" id="GO:0000902">
    <property type="term" value="P:cell morphogenesis"/>
    <property type="evidence" value="ECO:0007669"/>
    <property type="project" value="TreeGrafter"/>
</dbReference>
<dbReference type="InterPro" id="IPR002126">
    <property type="entry name" value="Cadherin-like_dom"/>
</dbReference>
<accession>A0AAQ4RSU7</accession>
<name>A0AAQ4RSU7_GASAC</name>
<reference evidence="9" key="3">
    <citation type="submission" date="2025-09" db="UniProtKB">
        <authorList>
            <consortium name="Ensembl"/>
        </authorList>
    </citation>
    <scope>IDENTIFICATION</scope>
</reference>
<dbReference type="GO" id="GO:0016339">
    <property type="term" value="P:calcium-dependent cell-cell adhesion via plasma membrane cell adhesion molecules"/>
    <property type="evidence" value="ECO:0007669"/>
    <property type="project" value="TreeGrafter"/>
</dbReference>
<dbReference type="GO" id="GO:0007156">
    <property type="term" value="P:homophilic cell adhesion via plasma membrane adhesion molecules"/>
    <property type="evidence" value="ECO:0007669"/>
    <property type="project" value="InterPro"/>
</dbReference>
<dbReference type="CDD" id="cd11304">
    <property type="entry name" value="Cadherin_repeat"/>
    <property type="match status" value="3"/>
</dbReference>
<dbReference type="InterPro" id="IPR015919">
    <property type="entry name" value="Cadherin-like_sf"/>
</dbReference>
<dbReference type="PANTHER" id="PTHR24027">
    <property type="entry name" value="CADHERIN-23"/>
    <property type="match status" value="1"/>
</dbReference>
<feature type="chain" id="PRO_5042844223" description="Cadherin domain-containing protein" evidence="7">
    <location>
        <begin position="29"/>
        <end position="655"/>
    </location>
</feature>
<dbReference type="Ensembl" id="ENSGACT00000069591.1">
    <property type="protein sequence ID" value="ENSGACP00000066794.1"/>
    <property type="gene ID" value="ENSGACG00000017243.2"/>
</dbReference>
<keyword evidence="2" id="KW-0677">Repeat</keyword>
<protein>
    <recommendedName>
        <fullName evidence="8">Cadherin domain-containing protein</fullName>
    </recommendedName>
</protein>
<dbReference type="GO" id="GO:0045296">
    <property type="term" value="F:cadherin binding"/>
    <property type="evidence" value="ECO:0007669"/>
    <property type="project" value="TreeGrafter"/>
</dbReference>
<dbReference type="GO" id="GO:0005509">
    <property type="term" value="F:calcium ion binding"/>
    <property type="evidence" value="ECO:0007669"/>
    <property type="project" value="UniProtKB-UniRule"/>
</dbReference>
<reference evidence="9" key="2">
    <citation type="submission" date="2025-08" db="UniProtKB">
        <authorList>
            <consortium name="Ensembl"/>
        </authorList>
    </citation>
    <scope>IDENTIFICATION</scope>
</reference>
<dbReference type="GO" id="GO:0044331">
    <property type="term" value="P:cell-cell adhesion mediated by cadherin"/>
    <property type="evidence" value="ECO:0007669"/>
    <property type="project" value="TreeGrafter"/>
</dbReference>
<dbReference type="GO" id="GO:0007043">
    <property type="term" value="P:cell-cell junction assembly"/>
    <property type="evidence" value="ECO:0007669"/>
    <property type="project" value="TreeGrafter"/>
</dbReference>
<dbReference type="CTD" id="100007939"/>
<evidence type="ECO:0000259" key="8">
    <source>
        <dbReference type="PROSITE" id="PS50268"/>
    </source>
</evidence>
<feature type="domain" description="Cadherin" evidence="8">
    <location>
        <begin position="357"/>
        <end position="464"/>
    </location>
</feature>
<evidence type="ECO:0000256" key="4">
    <source>
        <dbReference type="ARBA" id="ARBA00023136"/>
    </source>
</evidence>
<dbReference type="PRINTS" id="PR00205">
    <property type="entry name" value="CADHERIN"/>
</dbReference>
<keyword evidence="4" id="KW-0472">Membrane</keyword>
<reference evidence="9 10" key="1">
    <citation type="journal article" date="2021" name="G3 (Bethesda)">
        <title>Improved contiguity of the threespine stickleback genome using long-read sequencing.</title>
        <authorList>
            <person name="Nath S."/>
            <person name="Shaw D.E."/>
            <person name="White M.A."/>
        </authorList>
    </citation>
    <scope>NUCLEOTIDE SEQUENCE [LARGE SCALE GENOMIC DNA]</scope>
    <source>
        <strain evidence="9 10">Lake Benthic</strain>
    </source>
</reference>
<comment type="subcellular location">
    <subcellularLocation>
        <location evidence="1">Membrane</location>
    </subcellularLocation>
</comment>
<feature type="domain" description="Cadherin" evidence="8">
    <location>
        <begin position="128"/>
        <end position="235"/>
    </location>
</feature>
<feature type="signal peptide" evidence="7">
    <location>
        <begin position="1"/>
        <end position="28"/>
    </location>
</feature>
<evidence type="ECO:0000256" key="5">
    <source>
        <dbReference type="PROSITE-ProRule" id="PRU00043"/>
    </source>
</evidence>
<dbReference type="Proteomes" id="UP000007635">
    <property type="component" value="Chromosome II"/>
</dbReference>
<feature type="domain" description="Cadherin" evidence="8">
    <location>
        <begin position="48"/>
        <end position="127"/>
    </location>
</feature>
<dbReference type="GO" id="GO:0016342">
    <property type="term" value="C:catenin complex"/>
    <property type="evidence" value="ECO:0007669"/>
    <property type="project" value="TreeGrafter"/>
</dbReference>
<dbReference type="SUPFAM" id="SSF49313">
    <property type="entry name" value="Cadherin-like"/>
    <property type="match status" value="3"/>
</dbReference>
<evidence type="ECO:0000313" key="10">
    <source>
        <dbReference type="Proteomes" id="UP000007635"/>
    </source>
</evidence>
<proteinExistence type="predicted"/>
<dbReference type="Pfam" id="PF00028">
    <property type="entry name" value="Cadherin"/>
    <property type="match status" value="1"/>
</dbReference>
<keyword evidence="7" id="KW-0732">Signal</keyword>
<evidence type="ECO:0000256" key="1">
    <source>
        <dbReference type="ARBA" id="ARBA00004370"/>
    </source>
</evidence>